<dbReference type="PANTHER" id="PTHR33204:SF18">
    <property type="entry name" value="TRANSCRIPTIONAL REGULATORY PROTEIN"/>
    <property type="match status" value="1"/>
</dbReference>
<evidence type="ECO:0000256" key="2">
    <source>
        <dbReference type="ARBA" id="ARBA00023125"/>
    </source>
</evidence>
<evidence type="ECO:0000259" key="4">
    <source>
        <dbReference type="PROSITE" id="PS51118"/>
    </source>
</evidence>
<accession>A0A2U3PV20</accession>
<keyword evidence="1" id="KW-0805">Transcription regulation</keyword>
<evidence type="ECO:0000313" key="5">
    <source>
        <dbReference type="EMBL" id="SPP92974.1"/>
    </source>
</evidence>
<dbReference type="Pfam" id="PF01638">
    <property type="entry name" value="HxlR"/>
    <property type="match status" value="1"/>
</dbReference>
<protein>
    <recommendedName>
        <fullName evidence="4">HTH hxlR-type domain-containing protein</fullName>
    </recommendedName>
</protein>
<dbReference type="InterPro" id="IPR036388">
    <property type="entry name" value="WH-like_DNA-bd_sf"/>
</dbReference>
<keyword evidence="2" id="KW-0238">DNA-binding</keyword>
<feature type="domain" description="HTH hxlR-type" evidence="4">
    <location>
        <begin position="1"/>
        <end position="73"/>
    </location>
</feature>
<evidence type="ECO:0000313" key="6">
    <source>
        <dbReference type="Proteomes" id="UP000246085"/>
    </source>
</evidence>
<organism evidence="5 6">
    <name type="scientific">Bradyrhizobium vignae</name>
    <dbReference type="NCBI Taxonomy" id="1549949"/>
    <lineage>
        <taxon>Bacteria</taxon>
        <taxon>Pseudomonadati</taxon>
        <taxon>Pseudomonadota</taxon>
        <taxon>Alphaproteobacteria</taxon>
        <taxon>Hyphomicrobiales</taxon>
        <taxon>Nitrobacteraceae</taxon>
        <taxon>Bradyrhizobium</taxon>
    </lineage>
</organism>
<dbReference type="Gene3D" id="1.10.10.10">
    <property type="entry name" value="Winged helix-like DNA-binding domain superfamily/Winged helix DNA-binding domain"/>
    <property type="match status" value="1"/>
</dbReference>
<dbReference type="EMBL" id="LS398110">
    <property type="protein sequence ID" value="SPP92974.1"/>
    <property type="molecule type" value="Genomic_DNA"/>
</dbReference>
<evidence type="ECO:0000256" key="3">
    <source>
        <dbReference type="ARBA" id="ARBA00023163"/>
    </source>
</evidence>
<keyword evidence="3" id="KW-0804">Transcription</keyword>
<dbReference type="InterPro" id="IPR036390">
    <property type="entry name" value="WH_DNA-bd_sf"/>
</dbReference>
<reference evidence="5 6" key="1">
    <citation type="submission" date="2018-03" db="EMBL/GenBank/DDBJ databases">
        <authorList>
            <person name="Gully D."/>
        </authorList>
    </citation>
    <scope>NUCLEOTIDE SEQUENCE [LARGE SCALE GENOMIC DNA]</scope>
    <source>
        <strain evidence="5">ORS3257</strain>
    </source>
</reference>
<dbReference type="Proteomes" id="UP000246085">
    <property type="component" value="Chromosome BRAD3257"/>
</dbReference>
<sequence length="110" mass="12466">MRRFHEFELYVGIAPNILSARLKKLVSAGIMRQVPLPEHSRRNEYVLTEKGRDFFPAYLALKKWGDGWLADRARPQVSFRERTAGDLVTTLGPEGPSFCPCGRHLPASGR</sequence>
<dbReference type="PROSITE" id="PS51118">
    <property type="entry name" value="HTH_HXLR"/>
    <property type="match status" value="1"/>
</dbReference>
<dbReference type="SUPFAM" id="SSF46785">
    <property type="entry name" value="Winged helix' DNA-binding domain"/>
    <property type="match status" value="1"/>
</dbReference>
<evidence type="ECO:0000256" key="1">
    <source>
        <dbReference type="ARBA" id="ARBA00023015"/>
    </source>
</evidence>
<proteinExistence type="predicted"/>
<dbReference type="GO" id="GO:0003677">
    <property type="term" value="F:DNA binding"/>
    <property type="evidence" value="ECO:0007669"/>
    <property type="project" value="UniProtKB-KW"/>
</dbReference>
<gene>
    <name evidence="5" type="ORF">BRAD3257_1863</name>
</gene>
<dbReference type="KEGG" id="bvz:BRAD3257_1863"/>
<name>A0A2U3PV20_9BRAD</name>
<dbReference type="PANTHER" id="PTHR33204">
    <property type="entry name" value="TRANSCRIPTIONAL REGULATOR, MARR FAMILY"/>
    <property type="match status" value="1"/>
</dbReference>
<dbReference type="InterPro" id="IPR002577">
    <property type="entry name" value="HTH_HxlR"/>
</dbReference>
<dbReference type="AlphaFoldDB" id="A0A2U3PV20"/>